<name>A0A6H0AAK0_KLEPN</name>
<proteinExistence type="predicted"/>
<keyword evidence="1" id="KW-0614">Plasmid</keyword>
<reference evidence="1" key="1">
    <citation type="submission" date="2019-12" db="EMBL/GenBank/DDBJ databases">
        <title>Complete sequence of Tn6502.</title>
        <authorList>
            <person name="Zhou D."/>
        </authorList>
    </citation>
    <scope>NUCLEOTIDE SEQUENCE</scope>
    <source>
        <strain evidence="1">N201205880</strain>
        <plasmid evidence="1">p205880-2FIIK</plasmid>
    </source>
</reference>
<accession>A0A6H0AAK0</accession>
<sequence>MVCRQQPDERSNHAAGRLLQAMVKALLGSERSMLSEICKISQSMQLNL</sequence>
<protein>
    <submittedName>
        <fullName evidence="1">Uncharacterized protein</fullName>
    </submittedName>
</protein>
<dbReference type="EMBL" id="MN824002">
    <property type="protein sequence ID" value="QIS36922.1"/>
    <property type="molecule type" value="Genomic_DNA"/>
</dbReference>
<evidence type="ECO:0000313" key="1">
    <source>
        <dbReference type="EMBL" id="QIS36922.1"/>
    </source>
</evidence>
<dbReference type="AlphaFoldDB" id="A0A6H0AAK0"/>
<geneLocation type="plasmid" evidence="1">
    <name>p205880-2FIIK</name>
</geneLocation>
<organism evidence="1">
    <name type="scientific">Klebsiella pneumoniae</name>
    <dbReference type="NCBI Taxonomy" id="573"/>
    <lineage>
        <taxon>Bacteria</taxon>
        <taxon>Pseudomonadati</taxon>
        <taxon>Pseudomonadota</taxon>
        <taxon>Gammaproteobacteria</taxon>
        <taxon>Enterobacterales</taxon>
        <taxon>Enterobacteriaceae</taxon>
        <taxon>Klebsiella/Raoultella group</taxon>
        <taxon>Klebsiella</taxon>
        <taxon>Klebsiella pneumoniae complex</taxon>
    </lineage>
</organism>